<proteinExistence type="predicted"/>
<name>A0A915EHK1_9BILA</name>
<feature type="chain" id="PRO_5037846543" evidence="2">
    <location>
        <begin position="27"/>
        <end position="189"/>
    </location>
</feature>
<evidence type="ECO:0000256" key="2">
    <source>
        <dbReference type="SAM" id="SignalP"/>
    </source>
</evidence>
<protein>
    <submittedName>
        <fullName evidence="4">Secreted protein</fullName>
    </submittedName>
</protein>
<accession>A0A915EHK1</accession>
<dbReference type="Proteomes" id="UP000887574">
    <property type="component" value="Unplaced"/>
</dbReference>
<organism evidence="3 4">
    <name type="scientific">Ditylenchus dipsaci</name>
    <dbReference type="NCBI Taxonomy" id="166011"/>
    <lineage>
        <taxon>Eukaryota</taxon>
        <taxon>Metazoa</taxon>
        <taxon>Ecdysozoa</taxon>
        <taxon>Nematoda</taxon>
        <taxon>Chromadorea</taxon>
        <taxon>Rhabditida</taxon>
        <taxon>Tylenchina</taxon>
        <taxon>Tylenchomorpha</taxon>
        <taxon>Sphaerularioidea</taxon>
        <taxon>Anguinidae</taxon>
        <taxon>Anguininae</taxon>
        <taxon>Ditylenchus</taxon>
    </lineage>
</organism>
<dbReference type="AlphaFoldDB" id="A0A915EHK1"/>
<sequence>MHSMLAICLIVLLLLTLLCLIGHGYSGLHFGLHNGYEKLVAPLLARLGSNQSISSASAAMNSVMTVCQGSKVSKTGEKEGNKEWIWLPRKQVVEYNASIGSRYSQRSTLGLSTDRAYSQESSSSSNNSGASNPLNKCDEEYPQGTKSTEKEVLKHLHLRQSVTMALRSAFSWLLTNKKRPSGCQCRQNE</sequence>
<evidence type="ECO:0000313" key="4">
    <source>
        <dbReference type="WBParaSite" id="jg5423"/>
    </source>
</evidence>
<feature type="signal peptide" evidence="2">
    <location>
        <begin position="1"/>
        <end position="26"/>
    </location>
</feature>
<reference evidence="4" key="1">
    <citation type="submission" date="2022-11" db="UniProtKB">
        <authorList>
            <consortium name="WormBaseParasite"/>
        </authorList>
    </citation>
    <scope>IDENTIFICATION</scope>
</reference>
<dbReference type="WBParaSite" id="jg5423">
    <property type="protein sequence ID" value="jg5423"/>
    <property type="gene ID" value="jg5423"/>
</dbReference>
<keyword evidence="2" id="KW-0732">Signal</keyword>
<evidence type="ECO:0000313" key="3">
    <source>
        <dbReference type="Proteomes" id="UP000887574"/>
    </source>
</evidence>
<evidence type="ECO:0000256" key="1">
    <source>
        <dbReference type="SAM" id="MobiDB-lite"/>
    </source>
</evidence>
<keyword evidence="3" id="KW-1185">Reference proteome</keyword>
<feature type="region of interest" description="Disordered" evidence="1">
    <location>
        <begin position="114"/>
        <end position="146"/>
    </location>
</feature>
<feature type="compositionally biased region" description="Low complexity" evidence="1">
    <location>
        <begin position="118"/>
        <end position="135"/>
    </location>
</feature>